<dbReference type="InterPro" id="IPR011257">
    <property type="entry name" value="DNA_glycosylase"/>
</dbReference>
<dbReference type="PROSITE" id="PS01155">
    <property type="entry name" value="ENDONUCLEASE_III_2"/>
    <property type="match status" value="1"/>
</dbReference>
<dbReference type="SMART" id="SM00525">
    <property type="entry name" value="FES"/>
    <property type="match status" value="1"/>
</dbReference>
<dbReference type="CDD" id="cd00056">
    <property type="entry name" value="ENDO3c"/>
    <property type="match status" value="1"/>
</dbReference>
<evidence type="ECO:0000256" key="13">
    <source>
        <dbReference type="ARBA" id="ARBA00023295"/>
    </source>
</evidence>
<dbReference type="GO" id="GO:0032357">
    <property type="term" value="F:oxidized purine DNA binding"/>
    <property type="evidence" value="ECO:0007669"/>
    <property type="project" value="TreeGrafter"/>
</dbReference>
<organism evidence="15 16">
    <name type="scientific">Helcobacillus massiliensis</name>
    <dbReference type="NCBI Taxonomy" id="521392"/>
    <lineage>
        <taxon>Bacteria</taxon>
        <taxon>Bacillati</taxon>
        <taxon>Actinomycetota</taxon>
        <taxon>Actinomycetes</taxon>
        <taxon>Micrococcales</taxon>
        <taxon>Dermabacteraceae</taxon>
        <taxon>Helcobacillus</taxon>
    </lineage>
</organism>
<evidence type="ECO:0000256" key="1">
    <source>
        <dbReference type="ARBA" id="ARBA00000843"/>
    </source>
</evidence>
<evidence type="ECO:0000256" key="12">
    <source>
        <dbReference type="ARBA" id="ARBA00023204"/>
    </source>
</evidence>
<keyword evidence="7" id="KW-0479">Metal-binding</keyword>
<keyword evidence="12" id="KW-0234">DNA repair</keyword>
<dbReference type="PANTHER" id="PTHR42944">
    <property type="entry name" value="ADENINE DNA GLYCOSYLASE"/>
    <property type="match status" value="1"/>
</dbReference>
<dbReference type="PANTHER" id="PTHR42944:SF1">
    <property type="entry name" value="ADENINE DNA GLYCOSYLASE"/>
    <property type="match status" value="1"/>
</dbReference>
<dbReference type="GO" id="GO:0006298">
    <property type="term" value="P:mismatch repair"/>
    <property type="evidence" value="ECO:0007669"/>
    <property type="project" value="TreeGrafter"/>
</dbReference>
<comment type="cofactor">
    <cofactor evidence="2">
        <name>[4Fe-4S] cluster</name>
        <dbReference type="ChEBI" id="CHEBI:49883"/>
    </cofactor>
</comment>
<evidence type="ECO:0000256" key="5">
    <source>
        <dbReference type="ARBA" id="ARBA00022023"/>
    </source>
</evidence>
<evidence type="ECO:0000313" key="16">
    <source>
        <dbReference type="Proteomes" id="UP000568050"/>
    </source>
</evidence>
<keyword evidence="16" id="KW-1185">Reference proteome</keyword>
<reference evidence="15 16" key="1">
    <citation type="submission" date="2020-08" db="EMBL/GenBank/DDBJ databases">
        <title>Sequencing the genomes of 1000 actinobacteria strains.</title>
        <authorList>
            <person name="Klenk H.-P."/>
        </authorList>
    </citation>
    <scope>NUCLEOTIDE SEQUENCE [LARGE SCALE GENOMIC DNA]</scope>
    <source>
        <strain evidence="15 16">DSM 23040</strain>
    </source>
</reference>
<evidence type="ECO:0000256" key="8">
    <source>
        <dbReference type="ARBA" id="ARBA00022763"/>
    </source>
</evidence>
<feature type="domain" description="HhH-GPD" evidence="14">
    <location>
        <begin position="56"/>
        <end position="208"/>
    </location>
</feature>
<dbReference type="SUPFAM" id="SSF48150">
    <property type="entry name" value="DNA-glycosylase"/>
    <property type="match status" value="1"/>
</dbReference>
<comment type="catalytic activity">
    <reaction evidence="1">
        <text>Hydrolyzes free adenine bases from 7,8-dihydro-8-oxoguanine:adenine mismatched double-stranded DNA, leaving an apurinic site.</text>
        <dbReference type="EC" id="3.2.2.31"/>
    </reaction>
</comment>
<sequence length="321" mass="35234">MTSSPADSHRTREPVASLPRRDLFRLIADWFDEHRRDLPWRRPSVSPWGVLVSEVMSQQTPVGRVAPAWVEWMETWPTPADLATADPADVLRAWGSLGYPRRALRLQECAQAITDRHNGRVPGDPELLRALPGIGEYTAAAVASFAFGQRIRVLDTNIRRVIGRVISGEFDQRPSSTAAERSLADSLLPASAGDSVIWNEGIMELGALICTARSPRCDDCPLAAHCTWNVEGRRVPEVRRSPVQKFAGTDRQLRGRVMKHLRQATGAAASEADLQRAAATDDARFARILQSLLTDRLVHRVPTGSAGDAAIALGPPPRAVR</sequence>
<dbReference type="Gene3D" id="1.10.340.30">
    <property type="entry name" value="Hypothetical protein, domain 2"/>
    <property type="match status" value="1"/>
</dbReference>
<evidence type="ECO:0000256" key="4">
    <source>
        <dbReference type="ARBA" id="ARBA00012045"/>
    </source>
</evidence>
<evidence type="ECO:0000256" key="11">
    <source>
        <dbReference type="ARBA" id="ARBA00023014"/>
    </source>
</evidence>
<evidence type="ECO:0000256" key="6">
    <source>
        <dbReference type="ARBA" id="ARBA00022485"/>
    </source>
</evidence>
<dbReference type="GO" id="GO:0035485">
    <property type="term" value="F:adenine/guanine mispair binding"/>
    <property type="evidence" value="ECO:0007669"/>
    <property type="project" value="TreeGrafter"/>
</dbReference>
<dbReference type="SMART" id="SM00478">
    <property type="entry name" value="ENDO3c"/>
    <property type="match status" value="1"/>
</dbReference>
<dbReference type="FunFam" id="1.10.340.30:FF:000003">
    <property type="entry name" value="A/G-specific adenine glycosylase"/>
    <property type="match status" value="1"/>
</dbReference>
<proteinExistence type="inferred from homology"/>
<dbReference type="GO" id="GO:0046872">
    <property type="term" value="F:metal ion binding"/>
    <property type="evidence" value="ECO:0007669"/>
    <property type="project" value="UniProtKB-KW"/>
</dbReference>
<keyword evidence="8" id="KW-0227">DNA damage</keyword>
<dbReference type="GO" id="GO:0051539">
    <property type="term" value="F:4 iron, 4 sulfur cluster binding"/>
    <property type="evidence" value="ECO:0007669"/>
    <property type="project" value="UniProtKB-KW"/>
</dbReference>
<dbReference type="AlphaFoldDB" id="A0A839QQQ0"/>
<dbReference type="Proteomes" id="UP000568050">
    <property type="component" value="Unassembled WGS sequence"/>
</dbReference>
<dbReference type="InterPro" id="IPR044298">
    <property type="entry name" value="MIG/MutY"/>
</dbReference>
<dbReference type="Pfam" id="PF00633">
    <property type="entry name" value="HHH"/>
    <property type="match status" value="1"/>
</dbReference>
<dbReference type="InterPro" id="IPR000445">
    <property type="entry name" value="HhH_motif"/>
</dbReference>
<evidence type="ECO:0000256" key="9">
    <source>
        <dbReference type="ARBA" id="ARBA00022801"/>
    </source>
</evidence>
<dbReference type="GO" id="GO:0034039">
    <property type="term" value="F:8-oxo-7,8-dihydroguanine DNA N-glycosylase activity"/>
    <property type="evidence" value="ECO:0007669"/>
    <property type="project" value="TreeGrafter"/>
</dbReference>
<dbReference type="GO" id="GO:0000701">
    <property type="term" value="F:purine-specific mismatch base pair DNA N-glycosylase activity"/>
    <property type="evidence" value="ECO:0007669"/>
    <property type="project" value="UniProtKB-EC"/>
</dbReference>
<dbReference type="EMBL" id="JACHWP010000001">
    <property type="protein sequence ID" value="MBB3022644.1"/>
    <property type="molecule type" value="Genomic_DNA"/>
</dbReference>
<dbReference type="InterPro" id="IPR004036">
    <property type="entry name" value="Endonuclease-III-like_CS2"/>
</dbReference>
<dbReference type="EC" id="3.2.2.31" evidence="4"/>
<keyword evidence="10" id="KW-0408">Iron</keyword>
<evidence type="ECO:0000256" key="2">
    <source>
        <dbReference type="ARBA" id="ARBA00001966"/>
    </source>
</evidence>
<evidence type="ECO:0000259" key="14">
    <source>
        <dbReference type="SMART" id="SM00478"/>
    </source>
</evidence>
<evidence type="ECO:0000313" key="15">
    <source>
        <dbReference type="EMBL" id="MBB3022644.1"/>
    </source>
</evidence>
<dbReference type="InterPro" id="IPR003651">
    <property type="entry name" value="Endonuclease3_FeS-loop_motif"/>
</dbReference>
<protein>
    <recommendedName>
        <fullName evidence="5">Adenine DNA glycosylase</fullName>
        <ecNumber evidence="4">3.2.2.31</ecNumber>
    </recommendedName>
</protein>
<comment type="similarity">
    <text evidence="3">Belongs to the Nth/MutY family.</text>
</comment>
<evidence type="ECO:0000256" key="3">
    <source>
        <dbReference type="ARBA" id="ARBA00008343"/>
    </source>
</evidence>
<keyword evidence="6" id="KW-0004">4Fe-4S</keyword>
<dbReference type="InterPro" id="IPR023170">
    <property type="entry name" value="HhH_base_excis_C"/>
</dbReference>
<keyword evidence="9 15" id="KW-0378">Hydrolase</keyword>
<dbReference type="RefSeq" id="WP_285262188.1">
    <property type="nucleotide sequence ID" value="NZ_CBCSFZ010000016.1"/>
</dbReference>
<dbReference type="InterPro" id="IPR003265">
    <property type="entry name" value="HhH-GPD_domain"/>
</dbReference>
<evidence type="ECO:0000256" key="7">
    <source>
        <dbReference type="ARBA" id="ARBA00022723"/>
    </source>
</evidence>
<name>A0A839QQQ0_9MICO</name>
<keyword evidence="11" id="KW-0411">Iron-sulfur</keyword>
<comment type="caution">
    <text evidence="15">The sequence shown here is derived from an EMBL/GenBank/DDBJ whole genome shotgun (WGS) entry which is preliminary data.</text>
</comment>
<dbReference type="Gene3D" id="1.10.1670.10">
    <property type="entry name" value="Helix-hairpin-Helix base-excision DNA repair enzymes (C-terminal)"/>
    <property type="match status" value="1"/>
</dbReference>
<dbReference type="GO" id="GO:0006284">
    <property type="term" value="P:base-excision repair"/>
    <property type="evidence" value="ECO:0007669"/>
    <property type="project" value="InterPro"/>
</dbReference>
<gene>
    <name evidence="15" type="ORF">FHX50_000892</name>
</gene>
<dbReference type="InterPro" id="IPR004035">
    <property type="entry name" value="Endouclease-III_FeS-bd_BS"/>
</dbReference>
<dbReference type="Pfam" id="PF10576">
    <property type="entry name" value="EndIII_4Fe-2S"/>
    <property type="match status" value="1"/>
</dbReference>
<dbReference type="PROSITE" id="PS00764">
    <property type="entry name" value="ENDONUCLEASE_III_1"/>
    <property type="match status" value="1"/>
</dbReference>
<keyword evidence="13 15" id="KW-0326">Glycosidase</keyword>
<accession>A0A839QQQ0</accession>
<dbReference type="Pfam" id="PF00730">
    <property type="entry name" value="HhH-GPD"/>
    <property type="match status" value="1"/>
</dbReference>
<evidence type="ECO:0000256" key="10">
    <source>
        <dbReference type="ARBA" id="ARBA00023004"/>
    </source>
</evidence>